<dbReference type="AlphaFoldDB" id="W9H9G5"/>
<evidence type="ECO:0000313" key="6">
    <source>
        <dbReference type="Proteomes" id="UP000030753"/>
    </source>
</evidence>
<organism evidence="5 6">
    <name type="scientific">Fusarium oxysporum NRRL 32931</name>
    <dbReference type="NCBI Taxonomy" id="660029"/>
    <lineage>
        <taxon>Eukaryota</taxon>
        <taxon>Fungi</taxon>
        <taxon>Dikarya</taxon>
        <taxon>Ascomycota</taxon>
        <taxon>Pezizomycotina</taxon>
        <taxon>Sordariomycetes</taxon>
        <taxon>Hypocreomycetidae</taxon>
        <taxon>Hypocreales</taxon>
        <taxon>Nectriaceae</taxon>
        <taxon>Fusarium</taxon>
        <taxon>Fusarium oxysporum species complex</taxon>
    </lineage>
</organism>
<gene>
    <name evidence="5" type="ORF">FOYG_17602</name>
</gene>
<dbReference type="SMART" id="SM00248">
    <property type="entry name" value="ANK"/>
    <property type="match status" value="4"/>
</dbReference>
<dbReference type="PROSITE" id="PS50297">
    <property type="entry name" value="ANK_REP_REGION"/>
    <property type="match status" value="4"/>
</dbReference>
<dbReference type="InterPro" id="IPR036770">
    <property type="entry name" value="Ankyrin_rpt-contain_sf"/>
</dbReference>
<dbReference type="SUPFAM" id="SSF48403">
    <property type="entry name" value="Ankyrin repeat"/>
    <property type="match status" value="1"/>
</dbReference>
<evidence type="ECO:0000256" key="3">
    <source>
        <dbReference type="ARBA" id="ARBA00023043"/>
    </source>
</evidence>
<dbReference type="GO" id="GO:0019706">
    <property type="term" value="F:protein-cysteine S-palmitoyltransferase activity"/>
    <property type="evidence" value="ECO:0007669"/>
    <property type="project" value="UniProtKB-EC"/>
</dbReference>
<feature type="repeat" description="ANK" evidence="4">
    <location>
        <begin position="242"/>
        <end position="274"/>
    </location>
</feature>
<dbReference type="HOGENOM" id="CLU_927610_0_0_1"/>
<evidence type="ECO:0000256" key="2">
    <source>
        <dbReference type="ARBA" id="ARBA00022737"/>
    </source>
</evidence>
<dbReference type="PRINTS" id="PR01415">
    <property type="entry name" value="ANKYRIN"/>
</dbReference>
<dbReference type="Pfam" id="PF12796">
    <property type="entry name" value="Ank_2"/>
    <property type="match status" value="1"/>
</dbReference>
<dbReference type="EMBL" id="KI928700">
    <property type="protein sequence ID" value="EWY79218.1"/>
    <property type="molecule type" value="Genomic_DNA"/>
</dbReference>
<keyword evidence="2" id="KW-0677">Repeat</keyword>
<dbReference type="PROSITE" id="PS50088">
    <property type="entry name" value="ANK_REPEAT"/>
    <property type="match status" value="4"/>
</dbReference>
<dbReference type="InterPro" id="IPR002110">
    <property type="entry name" value="Ankyrin_rpt"/>
</dbReference>
<evidence type="ECO:0000313" key="5">
    <source>
        <dbReference type="EMBL" id="EWY79218.1"/>
    </source>
</evidence>
<dbReference type="PANTHER" id="PTHR24161">
    <property type="entry name" value="ANK_REP_REGION DOMAIN-CONTAINING PROTEIN-RELATED"/>
    <property type="match status" value="1"/>
</dbReference>
<evidence type="ECO:0000256" key="1">
    <source>
        <dbReference type="ARBA" id="ARBA00012210"/>
    </source>
</evidence>
<dbReference type="PANTHER" id="PTHR24161:SF85">
    <property type="entry name" value="PALMITOYLTRANSFERASE HIP14"/>
    <property type="match status" value="1"/>
</dbReference>
<feature type="repeat" description="ANK" evidence="4">
    <location>
        <begin position="209"/>
        <end position="241"/>
    </location>
</feature>
<feature type="repeat" description="ANK" evidence="4">
    <location>
        <begin position="143"/>
        <end position="175"/>
    </location>
</feature>
<reference evidence="5 6" key="1">
    <citation type="submission" date="2011-06" db="EMBL/GenBank/DDBJ databases">
        <title>The Genome Sequence of Fusarium oxysporum FOSC 3-a.</title>
        <authorList>
            <consortium name="The Broad Institute Genome Sequencing Platform"/>
            <person name="Ma L.-J."/>
            <person name="Gale L.R."/>
            <person name="Schwartz D.C."/>
            <person name="Zhou S."/>
            <person name="Corby-Kistler H."/>
            <person name="Young S.K."/>
            <person name="Zeng Q."/>
            <person name="Gargeya S."/>
            <person name="Fitzgerald M."/>
            <person name="Haas B."/>
            <person name="Abouelleil A."/>
            <person name="Alvarado L."/>
            <person name="Arachchi H.M."/>
            <person name="Berlin A."/>
            <person name="Brown A."/>
            <person name="Chapman S.B."/>
            <person name="Chen Z."/>
            <person name="Dunbar C."/>
            <person name="Freedman E."/>
            <person name="Gearin G."/>
            <person name="Gellesch M."/>
            <person name="Goldberg J."/>
            <person name="Griggs A."/>
            <person name="Gujja S."/>
            <person name="Heiman D."/>
            <person name="Howarth C."/>
            <person name="Larson L."/>
            <person name="Lui A."/>
            <person name="MacDonald P.J.P."/>
            <person name="Mehta T."/>
            <person name="Montmayeur A."/>
            <person name="Murphy C."/>
            <person name="Neiman D."/>
            <person name="Pearson M."/>
            <person name="Priest M."/>
            <person name="Roberts A."/>
            <person name="Saif S."/>
            <person name="Shea T."/>
            <person name="Shenoy N."/>
            <person name="Sisk P."/>
            <person name="Stolte C."/>
            <person name="Sykes S."/>
            <person name="Wortman J."/>
            <person name="Nusbaum C."/>
            <person name="Birren B."/>
        </authorList>
    </citation>
    <scope>NUCLEOTIDE SEQUENCE [LARGE SCALE GENOMIC DNA]</scope>
    <source>
        <strain evidence="5 6">FOSC 3-a</strain>
    </source>
</reference>
<proteinExistence type="predicted"/>
<evidence type="ECO:0000256" key="4">
    <source>
        <dbReference type="PROSITE-ProRule" id="PRU00023"/>
    </source>
</evidence>
<protein>
    <recommendedName>
        <fullName evidence="1">protein S-acyltransferase</fullName>
        <ecNumber evidence="1">2.3.1.225</ecNumber>
    </recommendedName>
</protein>
<feature type="repeat" description="ANK" evidence="4">
    <location>
        <begin position="176"/>
        <end position="208"/>
    </location>
</feature>
<sequence length="300" mass="32517">MNAYPRGAAHLLIVASRASRESYIPSGGSASSGNVAWAMMKPRPGDYSCDQQKQQWVQPLKTAECGVWAKLRADIIRTPRRFPMGPLQSKSCLRFRPSNVCGNLASFELNLIKSIADKTITLKRASSVELGPTHGNANAKDEDGLTLLQHASYRGDYELVKLLCEKGADVNARGSEGITALHEASLLGFDRIVQFLLDQDVQIDTRNDDGDTALHLASAAGCTAIVQRLLEKGADVNGRGQSGRVPLWYALQGGHDLVERLLLEKGADVSAQDQASMASARKLGAAVKLRREEKEGYSKT</sequence>
<dbReference type="Proteomes" id="UP000030753">
    <property type="component" value="Unassembled WGS sequence"/>
</dbReference>
<accession>W9H9G5</accession>
<dbReference type="EC" id="2.3.1.225" evidence="1"/>
<dbReference type="OrthoDB" id="341259at2759"/>
<name>W9H9G5_FUSOX</name>
<dbReference type="Gene3D" id="1.25.40.20">
    <property type="entry name" value="Ankyrin repeat-containing domain"/>
    <property type="match status" value="2"/>
</dbReference>
<keyword evidence="3 4" id="KW-0040">ANK repeat</keyword>
<dbReference type="Pfam" id="PF13857">
    <property type="entry name" value="Ank_5"/>
    <property type="match status" value="1"/>
</dbReference>